<dbReference type="SUPFAM" id="SSF51735">
    <property type="entry name" value="NAD(P)-binding Rossmann-fold domains"/>
    <property type="match status" value="1"/>
</dbReference>
<sequence length="243" mass="24866">MKRLTQKTALIIGGASGIGLAIATRFAAEDATVIITGRKQQSLDDACRAIGDNCHAILADASDPAAFAGVMDVVAKDHGRLDILVINAGMSGYGALESLDADHFDSIFGLNVRAPVFAAQAAVPLMSQGGSIVLIGSIAGMVGIKGYGTYGASKAAIRSFARSWAAELAPKGIRVNVVSPGPIDTAMFDAVSDEMRQSLTAQIPAGRLGRPEEVASAALYLASDEAAFVVGAELCIDGGMAQV</sequence>
<dbReference type="Proteomes" id="UP000233597">
    <property type="component" value="Unassembled WGS sequence"/>
</dbReference>
<feature type="domain" description="Ketoreductase" evidence="3">
    <location>
        <begin position="7"/>
        <end position="181"/>
    </location>
</feature>
<evidence type="ECO:0000313" key="4">
    <source>
        <dbReference type="EMBL" id="PKR54900.1"/>
    </source>
</evidence>
<keyword evidence="2" id="KW-0560">Oxidoreductase</keyword>
<dbReference type="Pfam" id="PF13561">
    <property type="entry name" value="adh_short_C2"/>
    <property type="match status" value="1"/>
</dbReference>
<dbReference type="InterPro" id="IPR051122">
    <property type="entry name" value="SDR_DHRS6-like"/>
</dbReference>
<dbReference type="GO" id="GO:0016491">
    <property type="term" value="F:oxidoreductase activity"/>
    <property type="evidence" value="ECO:0007669"/>
    <property type="project" value="UniProtKB-KW"/>
</dbReference>
<dbReference type="OrthoDB" id="9809287at2"/>
<dbReference type="Gene3D" id="3.40.50.720">
    <property type="entry name" value="NAD(P)-binding Rossmann-like Domain"/>
    <property type="match status" value="1"/>
</dbReference>
<dbReference type="InterPro" id="IPR036291">
    <property type="entry name" value="NAD(P)-bd_dom_sf"/>
</dbReference>
<dbReference type="AlphaFoldDB" id="A0A2N3KWN0"/>
<dbReference type="PANTHER" id="PTHR43477:SF1">
    <property type="entry name" value="DIHYDROANTICAPSIN 7-DEHYDROGENASE"/>
    <property type="match status" value="1"/>
</dbReference>
<evidence type="ECO:0000313" key="5">
    <source>
        <dbReference type="Proteomes" id="UP000233597"/>
    </source>
</evidence>
<dbReference type="CDD" id="cd05233">
    <property type="entry name" value="SDR_c"/>
    <property type="match status" value="1"/>
</dbReference>
<evidence type="ECO:0000256" key="2">
    <source>
        <dbReference type="ARBA" id="ARBA00023002"/>
    </source>
</evidence>
<dbReference type="InterPro" id="IPR020904">
    <property type="entry name" value="Sc_DH/Rdtase_CS"/>
</dbReference>
<dbReference type="NCBIfam" id="NF005559">
    <property type="entry name" value="PRK07231.1"/>
    <property type="match status" value="1"/>
</dbReference>
<protein>
    <submittedName>
        <fullName evidence="4">Oxidoreductase</fullName>
    </submittedName>
</protein>
<dbReference type="PANTHER" id="PTHR43477">
    <property type="entry name" value="DIHYDROANTICAPSIN 7-DEHYDROGENASE"/>
    <property type="match status" value="1"/>
</dbReference>
<organism evidence="4 5">
    <name type="scientific">Thalassospira marina</name>
    <dbReference type="NCBI Taxonomy" id="2048283"/>
    <lineage>
        <taxon>Bacteria</taxon>
        <taxon>Pseudomonadati</taxon>
        <taxon>Pseudomonadota</taxon>
        <taxon>Alphaproteobacteria</taxon>
        <taxon>Rhodospirillales</taxon>
        <taxon>Thalassospiraceae</taxon>
        <taxon>Thalassospira</taxon>
    </lineage>
</organism>
<comment type="caution">
    <text evidence="4">The sequence shown here is derived from an EMBL/GenBank/DDBJ whole genome shotgun (WGS) entry which is preliminary data.</text>
</comment>
<name>A0A2N3KWN0_9PROT</name>
<dbReference type="SMART" id="SM00822">
    <property type="entry name" value="PKS_KR"/>
    <property type="match status" value="1"/>
</dbReference>
<dbReference type="InterPro" id="IPR057326">
    <property type="entry name" value="KR_dom"/>
</dbReference>
<gene>
    <name evidence="4" type="ORF">COO20_05730</name>
</gene>
<dbReference type="PRINTS" id="PR00081">
    <property type="entry name" value="GDHRDH"/>
</dbReference>
<dbReference type="EMBL" id="NWTK01000003">
    <property type="protein sequence ID" value="PKR54900.1"/>
    <property type="molecule type" value="Genomic_DNA"/>
</dbReference>
<dbReference type="PRINTS" id="PR00080">
    <property type="entry name" value="SDRFAMILY"/>
</dbReference>
<evidence type="ECO:0000259" key="3">
    <source>
        <dbReference type="SMART" id="SM00822"/>
    </source>
</evidence>
<accession>A0A2N3KWN0</accession>
<reference evidence="4 5" key="1">
    <citation type="submission" date="2017-09" db="EMBL/GenBank/DDBJ databases">
        <title>Biodiversity and function of Thalassospira species in the particle-attached aromatic-hydrocarbon-degrading consortia from the surface seawater of the South China Sea.</title>
        <authorList>
            <person name="Dong C."/>
            <person name="Liu R."/>
            <person name="Shao Z."/>
        </authorList>
    </citation>
    <scope>NUCLEOTIDE SEQUENCE [LARGE SCALE GENOMIC DNA]</scope>
    <source>
        <strain evidence="4 5">CSC1P2</strain>
    </source>
</reference>
<comment type="similarity">
    <text evidence="1">Belongs to the short-chain dehydrogenases/reductases (SDR) family.</text>
</comment>
<dbReference type="RefSeq" id="WP_101264741.1">
    <property type="nucleotide sequence ID" value="NZ_NWTK01000003.1"/>
</dbReference>
<proteinExistence type="inferred from homology"/>
<dbReference type="PROSITE" id="PS00061">
    <property type="entry name" value="ADH_SHORT"/>
    <property type="match status" value="1"/>
</dbReference>
<dbReference type="InterPro" id="IPR002347">
    <property type="entry name" value="SDR_fam"/>
</dbReference>
<evidence type="ECO:0000256" key="1">
    <source>
        <dbReference type="ARBA" id="ARBA00006484"/>
    </source>
</evidence>
<dbReference type="FunFam" id="3.40.50.720:FF:000084">
    <property type="entry name" value="Short-chain dehydrogenase reductase"/>
    <property type="match status" value="1"/>
</dbReference>